<feature type="transmembrane region" description="Helical" evidence="1">
    <location>
        <begin position="262"/>
        <end position="283"/>
    </location>
</feature>
<dbReference type="AlphaFoldDB" id="A0A7X1TJC2"/>
<dbReference type="PANTHER" id="PTHR23028:SF53">
    <property type="entry name" value="ACYL_TRANSF_3 DOMAIN-CONTAINING PROTEIN"/>
    <property type="match status" value="1"/>
</dbReference>
<accession>A0A7X1TJC2</accession>
<keyword evidence="1" id="KW-1133">Transmembrane helix</keyword>
<keyword evidence="3" id="KW-0012">Acyltransferase</keyword>
<evidence type="ECO:0000259" key="2">
    <source>
        <dbReference type="Pfam" id="PF01757"/>
    </source>
</evidence>
<evidence type="ECO:0000256" key="1">
    <source>
        <dbReference type="SAM" id="Phobius"/>
    </source>
</evidence>
<feature type="transmembrane region" description="Helical" evidence="1">
    <location>
        <begin position="207"/>
        <end position="226"/>
    </location>
</feature>
<dbReference type="GO" id="GO:0016020">
    <property type="term" value="C:membrane"/>
    <property type="evidence" value="ECO:0007669"/>
    <property type="project" value="TreeGrafter"/>
</dbReference>
<proteinExistence type="predicted"/>
<feature type="transmembrane region" description="Helical" evidence="1">
    <location>
        <begin position="289"/>
        <end position="304"/>
    </location>
</feature>
<reference evidence="3 4" key="1">
    <citation type="submission" date="2019-10" db="EMBL/GenBank/DDBJ databases">
        <title>Paraburkholderia sp. isolated from nodules of Mimosa pudica from Brazilian Atlantic Forest soils.</title>
        <authorList>
            <person name="Paulitsch F."/>
            <person name="Hungria M."/>
            <person name="Dall'Agnol R."/>
        </authorList>
    </citation>
    <scope>NUCLEOTIDE SEQUENCE [LARGE SCALE GENOMIC DNA]</scope>
    <source>
        <strain evidence="3 4">CNPSo 3157</strain>
    </source>
</reference>
<dbReference type="RefSeq" id="WP_152764833.1">
    <property type="nucleotide sequence ID" value="NZ_WHNP01000040.1"/>
</dbReference>
<feature type="transmembrane region" description="Helical" evidence="1">
    <location>
        <begin position="325"/>
        <end position="348"/>
    </location>
</feature>
<name>A0A7X1TJC2_9BURK</name>
<feature type="domain" description="Acyltransferase 3" evidence="2">
    <location>
        <begin position="32"/>
        <end position="375"/>
    </location>
</feature>
<dbReference type="EMBL" id="WHNP01000040">
    <property type="protein sequence ID" value="MPW21283.1"/>
    <property type="molecule type" value="Genomic_DNA"/>
</dbReference>
<dbReference type="GO" id="GO:0000271">
    <property type="term" value="P:polysaccharide biosynthetic process"/>
    <property type="evidence" value="ECO:0007669"/>
    <property type="project" value="TreeGrafter"/>
</dbReference>
<evidence type="ECO:0000313" key="4">
    <source>
        <dbReference type="Proteomes" id="UP000484381"/>
    </source>
</evidence>
<dbReference type="GO" id="GO:0016747">
    <property type="term" value="F:acyltransferase activity, transferring groups other than amino-acyl groups"/>
    <property type="evidence" value="ECO:0007669"/>
    <property type="project" value="InterPro"/>
</dbReference>
<feature type="transmembrane region" description="Helical" evidence="1">
    <location>
        <begin position="232"/>
        <end position="250"/>
    </location>
</feature>
<feature type="transmembrane region" description="Helical" evidence="1">
    <location>
        <begin position="182"/>
        <end position="200"/>
    </location>
</feature>
<feature type="transmembrane region" description="Helical" evidence="1">
    <location>
        <begin position="354"/>
        <end position="374"/>
    </location>
</feature>
<keyword evidence="1" id="KW-0812">Transmembrane</keyword>
<gene>
    <name evidence="3" type="ORF">GCT13_31500</name>
</gene>
<protein>
    <submittedName>
        <fullName evidence="3">Acyltransferase family protein</fullName>
    </submittedName>
</protein>
<dbReference type="InterPro" id="IPR002656">
    <property type="entry name" value="Acyl_transf_3_dom"/>
</dbReference>
<feature type="transmembrane region" description="Helical" evidence="1">
    <location>
        <begin position="127"/>
        <end position="146"/>
    </location>
</feature>
<sequence length="396" mass="44354">MSDTALDATHSSLSLATATRSETKAVDKEHVVDAMRGFAALLVAYFHCRQVEWVGMQSFHHFAGKSLDLNTIAAYLTLPIAWGSAGVPIFFVISGYCIHRGAAQRLASNPAYRLDAANFWARRFARIYPVLFAALLLTLALDWTSLHLPPVNHKILDIGPKAFLVNLFSLQGVAGKTYGSNGALWTLSLEVQFYAVYPVFFALRRRLGMMPVLGLVALVNVASVFVFERNDLQFFTSFWFAWTLGAWIAESQVKRDASHRRMPWRMYGAALMFTALGCVAFHFGQYIAFQLWALGFACYLAEALKSRRQNRSQKDAAAVRLLSRFGDFSFSLYSIHLPVFVLLSSLLYRSTLQTSIFPTFGFMLVAIAVAWVFYRCVELPAMKWSASLRSAAARAR</sequence>
<keyword evidence="1" id="KW-0472">Membrane</keyword>
<dbReference type="Proteomes" id="UP000484381">
    <property type="component" value="Unassembled WGS sequence"/>
</dbReference>
<keyword evidence="4" id="KW-1185">Reference proteome</keyword>
<feature type="transmembrane region" description="Helical" evidence="1">
    <location>
        <begin position="72"/>
        <end position="98"/>
    </location>
</feature>
<dbReference type="PANTHER" id="PTHR23028">
    <property type="entry name" value="ACETYLTRANSFERASE"/>
    <property type="match status" value="1"/>
</dbReference>
<evidence type="ECO:0000313" key="3">
    <source>
        <dbReference type="EMBL" id="MPW21283.1"/>
    </source>
</evidence>
<organism evidence="3 4">
    <name type="scientific">Paraburkholderia franconis</name>
    <dbReference type="NCBI Taxonomy" id="2654983"/>
    <lineage>
        <taxon>Bacteria</taxon>
        <taxon>Pseudomonadati</taxon>
        <taxon>Pseudomonadota</taxon>
        <taxon>Betaproteobacteria</taxon>
        <taxon>Burkholderiales</taxon>
        <taxon>Burkholderiaceae</taxon>
        <taxon>Paraburkholderia</taxon>
    </lineage>
</organism>
<dbReference type="Pfam" id="PF01757">
    <property type="entry name" value="Acyl_transf_3"/>
    <property type="match status" value="1"/>
</dbReference>
<keyword evidence="3" id="KW-0808">Transferase</keyword>
<dbReference type="InterPro" id="IPR050879">
    <property type="entry name" value="Acyltransferase_3"/>
</dbReference>
<comment type="caution">
    <text evidence="3">The sequence shown here is derived from an EMBL/GenBank/DDBJ whole genome shotgun (WGS) entry which is preliminary data.</text>
</comment>